<dbReference type="PROSITE" id="PS51194">
    <property type="entry name" value="HELICASE_CTER"/>
    <property type="match status" value="1"/>
</dbReference>
<feature type="compositionally biased region" description="Low complexity" evidence="8">
    <location>
        <begin position="1"/>
        <end position="25"/>
    </location>
</feature>
<sequence length="1524" mass="169851">MFGLFANNTTTTPAAAAAPNPSQSPSEPPAAPASSGPIDTSITTTAASPTKPGHGTLLTIQGKKMAASRSRAQTPTLEASSADTSLNLDSTEAANAMPATANSSQDPAPTTPKPERKDDNGYHSSSHSDRGPLDDYHPSSHSEPDDDEDDEEDEYSEPETKKPQFIPIRTTITAAPSPQKPGTQIGTPRMMIKRVSMTNITTSPISGSKYINVPGVMIGSRTFRDRSNIRKPTSFEPMSVAVSKRRGLSKREQLRRSRQEERNERFAVAPKRESLSRNAKNTTKGRFKEELSDYDDLFSSDEGSGAMSGLGSDEDERPRRRTASSRVAAAPKRSIFEEPENEDMTRAQIRAALTAETARRRSNFLITHKDTFQPLVGDSNYLKKLEEEYGSTVEAPIPYELLESQPKEIQAVMKPYQIEGLSWLLWLNKNGLSGILGDEMGLGKTLQTLSLFSYISSQSAGEIDKAHPHRPFLVVCPLSVLTSWVNEAKKFVPHLRAMRLHGPIKERTRLKRLAEKGLESGKDGSENPVHPENPKHGWDIIVTSYDTFVAEKVWFKRAFIWRYVALDEGHQIKNSETLSSQALQSINAEYRLILTGTPIQNNLFELWSLVHWLYPEVFTNRTCEEWRQAFDLTRGKVDTSFVDSSRNLLELIMKRRTKQSPGISLGIPDKEEVVLYVPLSPMQRMWYTMILTKIDNSMLERLFKNSKSKETADITAAKEEAKRLDNVEIRVDNDGEEVTIKADNEEWNEVEEAVKKSIEQVKSDPSWRKLMNILIQLRKICNHPYLIPAAEPEPYTLGQHIITASGKFMVLEKLIRQLVISQGRKVLIFSNFTKTLDICEEFLQLIGGDGSQFEYLRLDGSTGRARRNLSIRLFNQAGSPYKVFLISTKAGGLGINLTSATEVVMIDANWNPQADLQAMARSHRIGQTKKVTVYKLVTQGTVEEQMIGRIQKKLYLSAKVTESMRDIHGSKKPASGPTSLADEEDDAPKFTMNQLMTLVRRGAQAIARPEIDPKEMMAWDWDTMLENCKNYTVMDHDGDDQDEDEATKRVREEEWLNSAEKVETRLFEGKKMGKDEMEKQVKASAAAELDRSDRRAGKNRTVMVDGYEVLKETVGNDQWEAVATMAGKDPRLKDPPKRKKAKITNQDYCQVCTDGGDIVCCSSCPRSYHYECLDEEHKYKSNGKMQYHCSQHECYDCEQKTSDAGNMLYRCRFCERAYCEDCLDFDVAKLIGDEILEFQLLEYYAIPQAFYVECHNCIESRKDPEYNAACLNILREAEEERDRRQKAKQEEIAEAKKKAEKMEVESMTDGTTIAGGSSGIITPAGEVDGDNNVVIVDADDVESTETASGKKRKTRGKAGTKKENVKVGKGKGAKRGKKADVEAEAEVTGEKDEGEETATSTVSAKKGKGRGKKQENGVKTPRGPMPKISVPRKNAEVNGSRQKVKQTGLDAFFSKKPAIASAGVRSSPRKRKESSIALGADEISGTSTPVNGGGSVSGRSTPSRGAKRSNEGEEEAKGRKKMKV</sequence>
<protein>
    <submittedName>
        <fullName evidence="12">Uncharacterized protein</fullName>
    </submittedName>
</protein>
<dbReference type="SMART" id="SM00249">
    <property type="entry name" value="PHD"/>
    <property type="match status" value="1"/>
</dbReference>
<name>A0AAN8NCB8_9PEZI</name>
<keyword evidence="2" id="KW-0547">Nucleotide-binding</keyword>
<evidence type="ECO:0000256" key="5">
    <source>
        <dbReference type="ARBA" id="ARBA00022833"/>
    </source>
</evidence>
<evidence type="ECO:0000259" key="10">
    <source>
        <dbReference type="PROSITE" id="PS51192"/>
    </source>
</evidence>
<feature type="region of interest" description="Disordered" evidence="8">
    <location>
        <begin position="239"/>
        <end position="343"/>
    </location>
</feature>
<evidence type="ECO:0000313" key="12">
    <source>
        <dbReference type="EMBL" id="KAK6356124.1"/>
    </source>
</evidence>
<dbReference type="EMBL" id="JAVHNR010000001">
    <property type="protein sequence ID" value="KAK6356124.1"/>
    <property type="molecule type" value="Genomic_DNA"/>
</dbReference>
<feature type="compositionally biased region" description="Basic and acidic residues" evidence="8">
    <location>
        <begin position="249"/>
        <end position="275"/>
    </location>
</feature>
<dbReference type="InterPro" id="IPR001650">
    <property type="entry name" value="Helicase_C-like"/>
</dbReference>
<feature type="compositionally biased region" description="Acidic residues" evidence="8">
    <location>
        <begin position="144"/>
        <end position="157"/>
    </location>
</feature>
<feature type="compositionally biased region" description="Basic residues" evidence="8">
    <location>
        <begin position="1368"/>
        <end position="1377"/>
    </location>
</feature>
<dbReference type="PANTHER" id="PTHR10799">
    <property type="entry name" value="SNF2/RAD54 HELICASE FAMILY"/>
    <property type="match status" value="1"/>
</dbReference>
<evidence type="ECO:0000256" key="1">
    <source>
        <dbReference type="ARBA" id="ARBA00022723"/>
    </source>
</evidence>
<dbReference type="Gene3D" id="3.40.50.10810">
    <property type="entry name" value="Tandem AAA-ATPase domain"/>
    <property type="match status" value="1"/>
</dbReference>
<dbReference type="InterPro" id="IPR013083">
    <property type="entry name" value="Znf_RING/FYVE/PHD"/>
</dbReference>
<accession>A0AAN8NCB8</accession>
<dbReference type="InterPro" id="IPR019786">
    <property type="entry name" value="Zinc_finger_PHD-type_CS"/>
</dbReference>
<feature type="compositionally biased region" description="Polar residues" evidence="8">
    <location>
        <begin position="70"/>
        <end position="93"/>
    </location>
</feature>
<dbReference type="Pfam" id="PF00271">
    <property type="entry name" value="Helicase_C"/>
    <property type="match status" value="1"/>
</dbReference>
<keyword evidence="5" id="KW-0862">Zinc</keyword>
<dbReference type="CDD" id="cd15567">
    <property type="entry name" value="PHD4_NSD"/>
    <property type="match status" value="1"/>
</dbReference>
<feature type="compositionally biased region" description="Polar residues" evidence="8">
    <location>
        <begin position="37"/>
        <end position="48"/>
    </location>
</feature>
<keyword evidence="13" id="KW-1185">Reference proteome</keyword>
<keyword evidence="3 7" id="KW-0863">Zinc-finger</keyword>
<evidence type="ECO:0000313" key="13">
    <source>
        <dbReference type="Proteomes" id="UP001313282"/>
    </source>
</evidence>
<dbReference type="InterPro" id="IPR027417">
    <property type="entry name" value="P-loop_NTPase"/>
</dbReference>
<evidence type="ECO:0000256" key="6">
    <source>
        <dbReference type="ARBA" id="ARBA00022840"/>
    </source>
</evidence>
<keyword evidence="4" id="KW-0378">Hydrolase</keyword>
<dbReference type="PROSITE" id="PS01359">
    <property type="entry name" value="ZF_PHD_1"/>
    <property type="match status" value="1"/>
</dbReference>
<feature type="compositionally biased region" description="Basic residues" evidence="8">
    <location>
        <begin position="1349"/>
        <end position="1359"/>
    </location>
</feature>
<feature type="compositionally biased region" description="Polar residues" evidence="8">
    <location>
        <begin position="170"/>
        <end position="186"/>
    </location>
</feature>
<dbReference type="InterPro" id="IPR014001">
    <property type="entry name" value="Helicase_ATP-bd"/>
</dbReference>
<dbReference type="Pfam" id="PF00176">
    <property type="entry name" value="SNF2-rel_dom"/>
    <property type="match status" value="1"/>
</dbReference>
<evidence type="ECO:0000256" key="8">
    <source>
        <dbReference type="SAM" id="MobiDB-lite"/>
    </source>
</evidence>
<dbReference type="Gene3D" id="3.40.50.300">
    <property type="entry name" value="P-loop containing nucleotide triphosphate hydrolases"/>
    <property type="match status" value="1"/>
</dbReference>
<comment type="caution">
    <text evidence="12">The sequence shown here is derived from an EMBL/GenBank/DDBJ whole genome shotgun (WGS) entry which is preliminary data.</text>
</comment>
<evidence type="ECO:0000256" key="4">
    <source>
        <dbReference type="ARBA" id="ARBA00022801"/>
    </source>
</evidence>
<evidence type="ECO:0000259" key="9">
    <source>
        <dbReference type="PROSITE" id="PS50016"/>
    </source>
</evidence>
<keyword evidence="6" id="KW-0067">ATP-binding</keyword>
<dbReference type="GO" id="GO:0008270">
    <property type="term" value="F:zinc ion binding"/>
    <property type="evidence" value="ECO:0007669"/>
    <property type="project" value="UniProtKB-KW"/>
</dbReference>
<dbReference type="SUPFAM" id="SSF57903">
    <property type="entry name" value="FYVE/PHD zinc finger"/>
    <property type="match status" value="1"/>
</dbReference>
<dbReference type="InterPro" id="IPR038718">
    <property type="entry name" value="SNF2-like_sf"/>
</dbReference>
<feature type="region of interest" description="Disordered" evidence="8">
    <location>
        <begin position="1"/>
        <end position="188"/>
    </location>
</feature>
<feature type="domain" description="Helicase C-terminal" evidence="11">
    <location>
        <begin position="814"/>
        <end position="968"/>
    </location>
</feature>
<dbReference type="CDD" id="cd17919">
    <property type="entry name" value="DEXHc_Snf"/>
    <property type="match status" value="1"/>
</dbReference>
<dbReference type="SMART" id="SM00490">
    <property type="entry name" value="HELICc"/>
    <property type="match status" value="1"/>
</dbReference>
<feature type="compositionally biased region" description="Basic and acidic residues" evidence="8">
    <location>
        <begin position="113"/>
        <end position="143"/>
    </location>
</feature>
<evidence type="ECO:0000256" key="3">
    <source>
        <dbReference type="ARBA" id="ARBA00022771"/>
    </source>
</evidence>
<reference evidence="12 13" key="1">
    <citation type="submission" date="2019-10" db="EMBL/GenBank/DDBJ databases">
        <authorList>
            <person name="Palmer J.M."/>
        </authorList>
    </citation>
    <scope>NUCLEOTIDE SEQUENCE [LARGE SCALE GENOMIC DNA]</scope>
    <source>
        <strain evidence="12 13">TWF718</strain>
    </source>
</reference>
<dbReference type="Gene3D" id="3.30.40.10">
    <property type="entry name" value="Zinc/RING finger domain, C3HC4 (zinc finger)"/>
    <property type="match status" value="1"/>
</dbReference>
<dbReference type="CDD" id="cd18793">
    <property type="entry name" value="SF2_C_SNF"/>
    <property type="match status" value="1"/>
</dbReference>
<dbReference type="InterPro" id="IPR000330">
    <property type="entry name" value="SNF2_N"/>
</dbReference>
<feature type="domain" description="PHD-type" evidence="9">
    <location>
        <begin position="1146"/>
        <end position="1217"/>
    </location>
</feature>
<evidence type="ECO:0000256" key="7">
    <source>
        <dbReference type="PROSITE-ProRule" id="PRU00146"/>
    </source>
</evidence>
<dbReference type="GO" id="GO:0005524">
    <property type="term" value="F:ATP binding"/>
    <property type="evidence" value="ECO:0007669"/>
    <property type="project" value="InterPro"/>
</dbReference>
<organism evidence="12 13">
    <name type="scientific">Orbilia javanica</name>
    <dbReference type="NCBI Taxonomy" id="47235"/>
    <lineage>
        <taxon>Eukaryota</taxon>
        <taxon>Fungi</taxon>
        <taxon>Dikarya</taxon>
        <taxon>Ascomycota</taxon>
        <taxon>Pezizomycotina</taxon>
        <taxon>Orbiliomycetes</taxon>
        <taxon>Orbiliales</taxon>
        <taxon>Orbiliaceae</taxon>
        <taxon>Orbilia</taxon>
    </lineage>
</organism>
<dbReference type="InterPro" id="IPR049730">
    <property type="entry name" value="SNF2/RAD54-like_C"/>
</dbReference>
<feature type="compositionally biased region" description="Basic and acidic residues" evidence="8">
    <location>
        <begin position="1285"/>
        <end position="1304"/>
    </location>
</feature>
<dbReference type="InterPro" id="IPR011011">
    <property type="entry name" value="Znf_FYVE_PHD"/>
</dbReference>
<feature type="region of interest" description="Disordered" evidence="8">
    <location>
        <begin position="1285"/>
        <end position="1328"/>
    </location>
</feature>
<dbReference type="SMART" id="SM00487">
    <property type="entry name" value="DEXDc"/>
    <property type="match status" value="1"/>
</dbReference>
<dbReference type="InterPro" id="IPR019787">
    <property type="entry name" value="Znf_PHD-finger"/>
</dbReference>
<feature type="domain" description="Helicase ATP-binding" evidence="10">
    <location>
        <begin position="425"/>
        <end position="616"/>
    </location>
</feature>
<dbReference type="SUPFAM" id="SSF52540">
    <property type="entry name" value="P-loop containing nucleoside triphosphate hydrolases"/>
    <property type="match status" value="2"/>
</dbReference>
<dbReference type="Proteomes" id="UP001313282">
    <property type="component" value="Unassembled WGS sequence"/>
</dbReference>
<feature type="compositionally biased region" description="Basic and acidic residues" evidence="8">
    <location>
        <begin position="1508"/>
        <end position="1517"/>
    </location>
</feature>
<proteinExistence type="predicted"/>
<feature type="region of interest" description="Disordered" evidence="8">
    <location>
        <begin position="1342"/>
        <end position="1524"/>
    </location>
</feature>
<dbReference type="PROSITE" id="PS51192">
    <property type="entry name" value="HELICASE_ATP_BIND_1"/>
    <property type="match status" value="1"/>
</dbReference>
<evidence type="ECO:0000259" key="11">
    <source>
        <dbReference type="PROSITE" id="PS51194"/>
    </source>
</evidence>
<keyword evidence="1" id="KW-0479">Metal-binding</keyword>
<dbReference type="InterPro" id="IPR001965">
    <property type="entry name" value="Znf_PHD"/>
</dbReference>
<dbReference type="GO" id="GO:0016787">
    <property type="term" value="F:hydrolase activity"/>
    <property type="evidence" value="ECO:0007669"/>
    <property type="project" value="UniProtKB-KW"/>
</dbReference>
<gene>
    <name evidence="12" type="ORF">TWF718_000498</name>
</gene>
<evidence type="ECO:0000256" key="2">
    <source>
        <dbReference type="ARBA" id="ARBA00022741"/>
    </source>
</evidence>
<feature type="compositionally biased region" description="Acidic residues" evidence="8">
    <location>
        <begin position="1382"/>
        <end position="1396"/>
    </location>
</feature>
<feature type="region of interest" description="Disordered" evidence="8">
    <location>
        <begin position="966"/>
        <end position="988"/>
    </location>
</feature>
<dbReference type="PROSITE" id="PS50016">
    <property type="entry name" value="ZF_PHD_2"/>
    <property type="match status" value="1"/>
</dbReference>
<feature type="compositionally biased region" description="Low complexity" evidence="8">
    <location>
        <begin position="1310"/>
        <end position="1328"/>
    </location>
</feature>